<comment type="caution">
    <text evidence="1">The sequence shown here is derived from an EMBL/GenBank/DDBJ whole genome shotgun (WGS) entry which is preliminary data.</text>
</comment>
<evidence type="ECO:0000313" key="2">
    <source>
        <dbReference type="Proteomes" id="UP000255284"/>
    </source>
</evidence>
<organism evidence="1 2">
    <name type="scientific">Mobiluncus mulieris</name>
    <dbReference type="NCBI Taxonomy" id="2052"/>
    <lineage>
        <taxon>Bacteria</taxon>
        <taxon>Bacillati</taxon>
        <taxon>Actinomycetota</taxon>
        <taxon>Actinomycetes</taxon>
        <taxon>Actinomycetales</taxon>
        <taxon>Actinomycetaceae</taxon>
        <taxon>Mobiluncus</taxon>
    </lineage>
</organism>
<reference evidence="1 2" key="1">
    <citation type="submission" date="2018-06" db="EMBL/GenBank/DDBJ databases">
        <authorList>
            <consortium name="Pathogen Informatics"/>
            <person name="Doyle S."/>
        </authorList>
    </citation>
    <scope>NUCLEOTIDE SEQUENCE [LARGE SCALE GENOMIC DNA]</scope>
    <source>
        <strain evidence="1 2">NCTC11819</strain>
    </source>
</reference>
<protein>
    <submittedName>
        <fullName evidence="1">Uncharacterized protein</fullName>
    </submittedName>
</protein>
<gene>
    <name evidence="1" type="ORF">NCTC11819_01496</name>
</gene>
<proteinExistence type="predicted"/>
<dbReference type="EMBL" id="UGGQ01000006">
    <property type="protein sequence ID" value="STO16917.1"/>
    <property type="molecule type" value="Genomic_DNA"/>
</dbReference>
<sequence length="67" mass="7312">MRLFGRLSRLTRTCSSLQIKSSVMGGGVAIVITPNGKTVTFTQPETVWQLKDSTLTKVRDRKGVDSG</sequence>
<dbReference type="Proteomes" id="UP000255284">
    <property type="component" value="Unassembled WGS sequence"/>
</dbReference>
<accession>A0A378PHH0</accession>
<evidence type="ECO:0000313" key="1">
    <source>
        <dbReference type="EMBL" id="STO16917.1"/>
    </source>
</evidence>
<name>A0A378PHH0_9ACTO</name>
<dbReference type="AlphaFoldDB" id="A0A378PHH0"/>